<evidence type="ECO:0000313" key="2">
    <source>
        <dbReference type="EMBL" id="AXI28687.1"/>
    </source>
</evidence>
<protein>
    <recommendedName>
        <fullName evidence="1">RCK N-terminal domain-containing protein</fullName>
    </recommendedName>
</protein>
<gene>
    <name evidence="2" type="ORF">CIB87_06565</name>
</gene>
<sequence length="156" mass="17702">MEDNNIYKGNRHLIIIGWNERVKDLLFYFDESLNKNEMVLIDNTLEETTTLLHSIHLIKGDPTDPQTFLKANIQHAAGLLITAEVNQEEEEADINSILSLVASKGINPSIYSVVEILTSKHVINARHAGADQIIQRSLPISRLMYDKLFHKNSLIK</sequence>
<evidence type="ECO:0000259" key="1">
    <source>
        <dbReference type="PROSITE" id="PS51201"/>
    </source>
</evidence>
<name>A0AA86IC02_PRIMG</name>
<dbReference type="Pfam" id="PF02254">
    <property type="entry name" value="TrkA_N"/>
    <property type="match status" value="1"/>
</dbReference>
<dbReference type="InterPro" id="IPR050721">
    <property type="entry name" value="Trk_Ktr_HKT_K-transport"/>
</dbReference>
<dbReference type="PROSITE" id="PS51201">
    <property type="entry name" value="RCK_N"/>
    <property type="match status" value="1"/>
</dbReference>
<proteinExistence type="predicted"/>
<organism evidence="2 3">
    <name type="scientific">Priestia megaterium</name>
    <name type="common">Bacillus megaterium</name>
    <dbReference type="NCBI Taxonomy" id="1404"/>
    <lineage>
        <taxon>Bacteria</taxon>
        <taxon>Bacillati</taxon>
        <taxon>Bacillota</taxon>
        <taxon>Bacilli</taxon>
        <taxon>Bacillales</taxon>
        <taxon>Bacillaceae</taxon>
        <taxon>Priestia</taxon>
    </lineage>
</organism>
<reference evidence="2 3" key="1">
    <citation type="submission" date="2017-07" db="EMBL/GenBank/DDBJ databases">
        <title>Isolation and development of strain Bacillus megaterium SR7 for enhanced growth and metabolite production under supercritical carbon dioxide.</title>
        <authorList>
            <person name="Freedman A.J.E."/>
            <person name="Peet K.C."/>
            <person name="Boock J.T."/>
            <person name="Penn K."/>
            <person name="Prather K.L.J."/>
            <person name="Thompson J.R."/>
        </authorList>
    </citation>
    <scope>NUCLEOTIDE SEQUENCE [LARGE SCALE GENOMIC DNA]</scope>
    <source>
        <strain evidence="2 3">SR7</strain>
    </source>
</reference>
<dbReference type="Gene3D" id="3.40.50.720">
    <property type="entry name" value="NAD(P)-binding Rossmann-like Domain"/>
    <property type="match status" value="1"/>
</dbReference>
<dbReference type="InterPro" id="IPR003148">
    <property type="entry name" value="RCK_N"/>
</dbReference>
<dbReference type="InterPro" id="IPR036291">
    <property type="entry name" value="NAD(P)-bd_dom_sf"/>
</dbReference>
<dbReference type="SUPFAM" id="SSF51735">
    <property type="entry name" value="NAD(P)-binding Rossmann-fold domains"/>
    <property type="match status" value="1"/>
</dbReference>
<feature type="domain" description="RCK N-terminal" evidence="1">
    <location>
        <begin position="10"/>
        <end position="138"/>
    </location>
</feature>
<evidence type="ECO:0000313" key="3">
    <source>
        <dbReference type="Proteomes" id="UP000253834"/>
    </source>
</evidence>
<dbReference type="Proteomes" id="UP000253834">
    <property type="component" value="Chromosome"/>
</dbReference>
<dbReference type="AlphaFoldDB" id="A0AA86IC02"/>
<dbReference type="RefSeq" id="WP_114894916.1">
    <property type="nucleotide sequence ID" value="NZ_CP022674.1"/>
</dbReference>
<accession>A0AA86IC02</accession>
<dbReference type="EMBL" id="CP022674">
    <property type="protein sequence ID" value="AXI28687.1"/>
    <property type="molecule type" value="Genomic_DNA"/>
</dbReference>
<dbReference type="PANTHER" id="PTHR43833:SF9">
    <property type="entry name" value="POTASSIUM CHANNEL PROTEIN YUGO-RELATED"/>
    <property type="match status" value="1"/>
</dbReference>
<dbReference type="GO" id="GO:0006813">
    <property type="term" value="P:potassium ion transport"/>
    <property type="evidence" value="ECO:0007669"/>
    <property type="project" value="InterPro"/>
</dbReference>
<dbReference type="PANTHER" id="PTHR43833">
    <property type="entry name" value="POTASSIUM CHANNEL PROTEIN 2-RELATED-RELATED"/>
    <property type="match status" value="1"/>
</dbReference>